<dbReference type="InterPro" id="IPR006162">
    <property type="entry name" value="Ppantetheine_attach_site"/>
</dbReference>
<dbReference type="Proteomes" id="UP001595755">
    <property type="component" value="Unassembled WGS sequence"/>
</dbReference>
<dbReference type="SUPFAM" id="SSF47336">
    <property type="entry name" value="ACP-like"/>
    <property type="match status" value="1"/>
</dbReference>
<gene>
    <name evidence="8" type="ORF">ACFO1S_23810</name>
</gene>
<evidence type="ECO:0000256" key="1">
    <source>
        <dbReference type="ARBA" id="ARBA00001957"/>
    </source>
</evidence>
<feature type="domain" description="Carrier" evidence="7">
    <location>
        <begin position="29"/>
        <end position="104"/>
    </location>
</feature>
<dbReference type="InterPro" id="IPR009081">
    <property type="entry name" value="PP-bd_ACP"/>
</dbReference>
<keyword evidence="2" id="KW-0596">Phosphopantetheine</keyword>
<evidence type="ECO:0000256" key="6">
    <source>
        <dbReference type="SAM" id="MobiDB-lite"/>
    </source>
</evidence>
<feature type="region of interest" description="Disordered" evidence="6">
    <location>
        <begin position="1"/>
        <end position="22"/>
    </location>
</feature>
<keyword evidence="4" id="KW-0677">Repeat</keyword>
<dbReference type="SMART" id="SM00823">
    <property type="entry name" value="PKS_PP"/>
    <property type="match status" value="1"/>
</dbReference>
<keyword evidence="3" id="KW-0597">Phosphoprotein</keyword>
<proteinExistence type="predicted"/>
<evidence type="ECO:0000256" key="4">
    <source>
        <dbReference type="ARBA" id="ARBA00022737"/>
    </source>
</evidence>
<protein>
    <submittedName>
        <fullName evidence="8">Condensation domain-containing protein</fullName>
    </submittedName>
</protein>
<dbReference type="Gene3D" id="3.30.559.30">
    <property type="entry name" value="Nonribosomal peptide synthetase, condensation domain"/>
    <property type="match status" value="1"/>
</dbReference>
<dbReference type="PROSITE" id="PS50075">
    <property type="entry name" value="CARRIER"/>
    <property type="match status" value="1"/>
</dbReference>
<dbReference type="SUPFAM" id="SSF52777">
    <property type="entry name" value="CoA-dependent acyltransferases"/>
    <property type="match status" value="2"/>
</dbReference>
<dbReference type="Pfam" id="PF00550">
    <property type="entry name" value="PP-binding"/>
    <property type="match status" value="1"/>
</dbReference>
<evidence type="ECO:0000256" key="5">
    <source>
        <dbReference type="ARBA" id="ARBA00023194"/>
    </source>
</evidence>
<accession>A0ABV8SFU0</accession>
<dbReference type="Gene3D" id="1.10.1200.10">
    <property type="entry name" value="ACP-like"/>
    <property type="match status" value="1"/>
</dbReference>
<reference evidence="9" key="1">
    <citation type="journal article" date="2019" name="Int. J. Syst. Evol. Microbiol.">
        <title>The Global Catalogue of Microorganisms (GCM) 10K type strain sequencing project: providing services to taxonomists for standard genome sequencing and annotation.</title>
        <authorList>
            <consortium name="The Broad Institute Genomics Platform"/>
            <consortium name="The Broad Institute Genome Sequencing Center for Infectious Disease"/>
            <person name="Wu L."/>
            <person name="Ma J."/>
        </authorList>
    </citation>
    <scope>NUCLEOTIDE SEQUENCE [LARGE SCALE GENOMIC DNA]</scope>
    <source>
        <strain evidence="9">CGMCC 4.1641</strain>
    </source>
</reference>
<dbReference type="InterPro" id="IPR020806">
    <property type="entry name" value="PKS_PP-bd"/>
</dbReference>
<dbReference type="InterPro" id="IPR001242">
    <property type="entry name" value="Condensation_dom"/>
</dbReference>
<feature type="non-terminal residue" evidence="8">
    <location>
        <position position="1"/>
    </location>
</feature>
<dbReference type="PANTHER" id="PTHR45527">
    <property type="entry name" value="NONRIBOSOMAL PEPTIDE SYNTHETASE"/>
    <property type="match status" value="1"/>
</dbReference>
<dbReference type="InterPro" id="IPR023213">
    <property type="entry name" value="CAT-like_dom_sf"/>
</dbReference>
<dbReference type="RefSeq" id="WP_378127697.1">
    <property type="nucleotide sequence ID" value="NZ_JBHSED010000062.1"/>
</dbReference>
<organism evidence="8 9">
    <name type="scientific">Cohnella boryungensis</name>
    <dbReference type="NCBI Taxonomy" id="768479"/>
    <lineage>
        <taxon>Bacteria</taxon>
        <taxon>Bacillati</taxon>
        <taxon>Bacillota</taxon>
        <taxon>Bacilli</taxon>
        <taxon>Bacillales</taxon>
        <taxon>Paenibacillaceae</taxon>
        <taxon>Cohnella</taxon>
    </lineage>
</organism>
<evidence type="ECO:0000313" key="8">
    <source>
        <dbReference type="EMBL" id="MFC4306451.1"/>
    </source>
</evidence>
<keyword evidence="9" id="KW-1185">Reference proteome</keyword>
<dbReference type="CDD" id="cd19531">
    <property type="entry name" value="LCL_NRPS-like"/>
    <property type="match status" value="1"/>
</dbReference>
<dbReference type="Pfam" id="PF00668">
    <property type="entry name" value="Condensation"/>
    <property type="match status" value="1"/>
</dbReference>
<evidence type="ECO:0000313" key="9">
    <source>
        <dbReference type="Proteomes" id="UP001595755"/>
    </source>
</evidence>
<comment type="cofactor">
    <cofactor evidence="1">
        <name>pantetheine 4'-phosphate</name>
        <dbReference type="ChEBI" id="CHEBI:47942"/>
    </cofactor>
</comment>
<dbReference type="InterPro" id="IPR036736">
    <property type="entry name" value="ACP-like_sf"/>
</dbReference>
<keyword evidence="5" id="KW-0045">Antibiotic biosynthesis</keyword>
<evidence type="ECO:0000259" key="7">
    <source>
        <dbReference type="PROSITE" id="PS50075"/>
    </source>
</evidence>
<comment type="caution">
    <text evidence="8">The sequence shown here is derived from an EMBL/GenBank/DDBJ whole genome shotgun (WGS) entry which is preliminary data.</text>
</comment>
<dbReference type="SUPFAM" id="SSF56801">
    <property type="entry name" value="Acetyl-CoA synthetase-like"/>
    <property type="match status" value="1"/>
</dbReference>
<sequence length="593" mass="67587">MPLTASGKADRKALPAPEGEMETGVAYAAPTTEMEKRLVELWSELLQRERVGVDDDFFAIGGHSLKAATLAARLHQEFHCRLAMRDIFRYPTLRGMAELLEQSAAMAGEDRHERIPRMAEQAHYPLSSAQNRLFVLQAMDRQSTAYHLPTAIRITGPLDRAKLLLAIRTLSERHETLRTSFEWVEGAPMQRVWDEPIPEIEYEVQQEADPDVCLREFVRPFDLDRSPLFRVKLIRRTAQDHLLLMDMHHLIADGVSTAALAEQFVRLYEGQRLDALPVQYKDYAAWQTDWLGGAESREQERYWLAQLAGEAPTLQLPTDYDRPARLEYAGDSVFVSMGADLTGQMKAQGSRTGTTLYMALLGLFATLLQRYSGQPEIWIGSPVAGRPHADLAELIGMFVNTIVLRNRIEGSRTFAELLQEVKATVIGALDHERYPFEELVDKLGVRRDTSRNPLFDVMFVLQNTGAGEVGTNQTRFEPLENRRTTAKFDLTLEVVEKDGELRCHFEYRTSLFRRETVERMARHFLRLAEQAASDPEQRLNDISLLTEEERRQVVETFNATEAPFPSELTLPELFRRQAERTPDRIAAVFGAER</sequence>
<name>A0ABV8SFU0_9BACL</name>
<evidence type="ECO:0000256" key="3">
    <source>
        <dbReference type="ARBA" id="ARBA00022553"/>
    </source>
</evidence>
<feature type="non-terminal residue" evidence="8">
    <location>
        <position position="593"/>
    </location>
</feature>
<dbReference type="Gene3D" id="3.30.559.10">
    <property type="entry name" value="Chloramphenicol acetyltransferase-like domain"/>
    <property type="match status" value="1"/>
</dbReference>
<evidence type="ECO:0000256" key="2">
    <source>
        <dbReference type="ARBA" id="ARBA00022450"/>
    </source>
</evidence>
<dbReference type="EMBL" id="JBHSED010000062">
    <property type="protein sequence ID" value="MFC4306451.1"/>
    <property type="molecule type" value="Genomic_DNA"/>
</dbReference>
<dbReference type="PANTHER" id="PTHR45527:SF1">
    <property type="entry name" value="FATTY ACID SYNTHASE"/>
    <property type="match status" value="1"/>
</dbReference>
<dbReference type="PROSITE" id="PS00012">
    <property type="entry name" value="PHOSPHOPANTETHEINE"/>
    <property type="match status" value="1"/>
</dbReference>